<dbReference type="InterPro" id="IPR005198">
    <property type="entry name" value="Glyco_hydro_76"/>
</dbReference>
<organism evidence="2 3">
    <name type="scientific">Occultella gossypii</name>
    <dbReference type="NCBI Taxonomy" id="2800820"/>
    <lineage>
        <taxon>Bacteria</taxon>
        <taxon>Bacillati</taxon>
        <taxon>Actinomycetota</taxon>
        <taxon>Actinomycetes</taxon>
        <taxon>Micrococcales</taxon>
        <taxon>Ruaniaceae</taxon>
        <taxon>Occultella</taxon>
    </lineage>
</organism>
<dbReference type="InterPro" id="IPR014512">
    <property type="entry name" value="O_gly_hydro"/>
</dbReference>
<feature type="chain" id="PRO_5045523430" description="Glycosyl hydrolase" evidence="1">
    <location>
        <begin position="29"/>
        <end position="390"/>
    </location>
</feature>
<evidence type="ECO:0000256" key="1">
    <source>
        <dbReference type="SAM" id="SignalP"/>
    </source>
</evidence>
<feature type="signal peptide" evidence="1">
    <location>
        <begin position="1"/>
        <end position="28"/>
    </location>
</feature>
<proteinExistence type="predicted"/>
<dbReference type="Gene3D" id="1.50.10.20">
    <property type="match status" value="1"/>
</dbReference>
<dbReference type="PROSITE" id="PS51257">
    <property type="entry name" value="PROKAR_LIPOPROTEIN"/>
    <property type="match status" value="1"/>
</dbReference>
<evidence type="ECO:0000313" key="3">
    <source>
        <dbReference type="Proteomes" id="UP000826651"/>
    </source>
</evidence>
<dbReference type="SUPFAM" id="SSF48208">
    <property type="entry name" value="Six-hairpin glycosidases"/>
    <property type="match status" value="1"/>
</dbReference>
<dbReference type="PANTHER" id="PTHR47791">
    <property type="entry name" value="MEIOTICALLY UP-REGULATED GENE 191 PROTEIN"/>
    <property type="match status" value="1"/>
</dbReference>
<evidence type="ECO:0000313" key="2">
    <source>
        <dbReference type="EMBL" id="MBZ2194945.1"/>
    </source>
</evidence>
<dbReference type="PANTHER" id="PTHR47791:SF3">
    <property type="entry name" value="MEIOTICALLY UP-REGULATED GENE 191 PROTEIN"/>
    <property type="match status" value="1"/>
</dbReference>
<gene>
    <name evidence="2" type="ORF">KCQ71_02175</name>
</gene>
<dbReference type="RefSeq" id="WP_223402364.1">
    <property type="nucleotide sequence ID" value="NZ_JAGSHT010000002.1"/>
</dbReference>
<dbReference type="PROSITE" id="PS51318">
    <property type="entry name" value="TAT"/>
    <property type="match status" value="1"/>
</dbReference>
<dbReference type="InterPro" id="IPR006311">
    <property type="entry name" value="TAT_signal"/>
</dbReference>
<comment type="caution">
    <text evidence="2">The sequence shown here is derived from an EMBL/GenBank/DDBJ whole genome shotgun (WGS) entry which is preliminary data.</text>
</comment>
<dbReference type="InterPro" id="IPR008928">
    <property type="entry name" value="6-hairpin_glycosidase_sf"/>
</dbReference>
<dbReference type="PIRSF" id="PIRSF021505">
    <property type="entry name" value="O_gly_hdrol"/>
    <property type="match status" value="1"/>
</dbReference>
<dbReference type="Proteomes" id="UP000826651">
    <property type="component" value="Unassembled WGS sequence"/>
</dbReference>
<evidence type="ECO:0008006" key="4">
    <source>
        <dbReference type="Google" id="ProtNLM"/>
    </source>
</evidence>
<accession>A0ABS7S3P9</accession>
<dbReference type="EMBL" id="JAGSHT010000002">
    <property type="protein sequence ID" value="MBZ2194945.1"/>
    <property type="molecule type" value="Genomic_DNA"/>
</dbReference>
<name>A0ABS7S3P9_9MICO</name>
<sequence length="390" mass="42098">MPATRPALTRRRALALGGAGALGATLLAACGPAQSPPPKVVAAIPPADPQRAAALRAAVAQASLAEHFGAPSPQLLHYAHPVDPAADAPFHYWWNAHAIDAAVDAWERTAAAVDLDRAQELRENLTLRNGDDLFNDFFDDMGWFALALLRLADAAGDDSALEDAIALHDHIWDLGWSTQGGGIVWQRGQYHYKNTPANGPFVIAGHRLHRTTGEARFLDRARASLQWWEDTLVEPDGFVQDGINRNRDGAIDTDWRFTYNQGLYVGACVEEFRTGGDPAWLDRAAMTIDVSLAELTDGPVFTPDGDGGDAGLFAGIFYRYAGQFLAEAEHTALTEFIVTSTDALFENQYRGDGTLVAGDDWSAPAPARTDLSTQLTAVMATEVAAAQYRT</sequence>
<reference evidence="2 3" key="1">
    <citation type="submission" date="2021-04" db="EMBL/GenBank/DDBJ databases">
        <title>Ruania sp. nov., isolated from sandy soil of mangrove forest.</title>
        <authorList>
            <person name="Ge X."/>
            <person name="Huang R."/>
            <person name="Liu W."/>
        </authorList>
    </citation>
    <scope>NUCLEOTIDE SEQUENCE [LARGE SCALE GENOMIC DNA]</scope>
    <source>
        <strain evidence="2 3">N2-46</strain>
    </source>
</reference>
<keyword evidence="1" id="KW-0732">Signal</keyword>
<keyword evidence="3" id="KW-1185">Reference proteome</keyword>
<dbReference type="Pfam" id="PF03663">
    <property type="entry name" value="Glyco_hydro_76"/>
    <property type="match status" value="1"/>
</dbReference>
<dbReference type="InterPro" id="IPR053169">
    <property type="entry name" value="MUG_Protein"/>
</dbReference>
<protein>
    <recommendedName>
        <fullName evidence="4">Glycosyl hydrolase</fullName>
    </recommendedName>
</protein>